<dbReference type="GO" id="GO:0004222">
    <property type="term" value="F:metalloendopeptidase activity"/>
    <property type="evidence" value="ECO:0007669"/>
    <property type="project" value="InterPro"/>
</dbReference>
<dbReference type="InParanoid" id="D8RAV1"/>
<reference evidence="3 4" key="1">
    <citation type="journal article" date="2011" name="Science">
        <title>The Selaginella genome identifies genetic changes associated with the evolution of vascular plants.</title>
        <authorList>
            <person name="Banks J.A."/>
            <person name="Nishiyama T."/>
            <person name="Hasebe M."/>
            <person name="Bowman J.L."/>
            <person name="Gribskov M."/>
            <person name="dePamphilis C."/>
            <person name="Albert V.A."/>
            <person name="Aono N."/>
            <person name="Aoyama T."/>
            <person name="Ambrose B.A."/>
            <person name="Ashton N.W."/>
            <person name="Axtell M.J."/>
            <person name="Barker E."/>
            <person name="Barker M.S."/>
            <person name="Bennetzen J.L."/>
            <person name="Bonawitz N.D."/>
            <person name="Chapple C."/>
            <person name="Cheng C."/>
            <person name="Correa L.G."/>
            <person name="Dacre M."/>
            <person name="DeBarry J."/>
            <person name="Dreyer I."/>
            <person name="Elias M."/>
            <person name="Engstrom E.M."/>
            <person name="Estelle M."/>
            <person name="Feng L."/>
            <person name="Finet C."/>
            <person name="Floyd S.K."/>
            <person name="Frommer W.B."/>
            <person name="Fujita T."/>
            <person name="Gramzow L."/>
            <person name="Gutensohn M."/>
            <person name="Harholt J."/>
            <person name="Hattori M."/>
            <person name="Heyl A."/>
            <person name="Hirai T."/>
            <person name="Hiwatashi Y."/>
            <person name="Ishikawa M."/>
            <person name="Iwata M."/>
            <person name="Karol K.G."/>
            <person name="Koehler B."/>
            <person name="Kolukisaoglu U."/>
            <person name="Kubo M."/>
            <person name="Kurata T."/>
            <person name="Lalonde S."/>
            <person name="Li K."/>
            <person name="Li Y."/>
            <person name="Litt A."/>
            <person name="Lyons E."/>
            <person name="Manning G."/>
            <person name="Maruyama T."/>
            <person name="Michael T.P."/>
            <person name="Mikami K."/>
            <person name="Miyazaki S."/>
            <person name="Morinaga S."/>
            <person name="Murata T."/>
            <person name="Mueller-Roeber B."/>
            <person name="Nelson D.R."/>
            <person name="Obara M."/>
            <person name="Oguri Y."/>
            <person name="Olmstead R.G."/>
            <person name="Onodera N."/>
            <person name="Petersen B.L."/>
            <person name="Pils B."/>
            <person name="Prigge M."/>
            <person name="Rensing S.A."/>
            <person name="Riano-Pachon D.M."/>
            <person name="Roberts A.W."/>
            <person name="Sato Y."/>
            <person name="Scheller H.V."/>
            <person name="Schulz B."/>
            <person name="Schulz C."/>
            <person name="Shakirov E.V."/>
            <person name="Shibagaki N."/>
            <person name="Shinohara N."/>
            <person name="Shippen D.E."/>
            <person name="Soerensen I."/>
            <person name="Sotooka R."/>
            <person name="Sugimoto N."/>
            <person name="Sugita M."/>
            <person name="Sumikawa N."/>
            <person name="Tanurdzic M."/>
            <person name="Theissen G."/>
            <person name="Ulvskov P."/>
            <person name="Wakazuki S."/>
            <person name="Weng J.K."/>
            <person name="Willats W.W."/>
            <person name="Wipf D."/>
            <person name="Wolf P.G."/>
            <person name="Yang L."/>
            <person name="Zimmer A.D."/>
            <person name="Zhu Q."/>
            <person name="Mitros T."/>
            <person name="Hellsten U."/>
            <person name="Loque D."/>
            <person name="Otillar R."/>
            <person name="Salamov A."/>
            <person name="Schmutz J."/>
            <person name="Shapiro H."/>
            <person name="Lindquist E."/>
            <person name="Lucas S."/>
            <person name="Rokhsar D."/>
            <person name="Grigoriev I.V."/>
        </authorList>
    </citation>
    <scope>NUCLEOTIDE SEQUENCE [LARGE SCALE GENOMIC DNA]</scope>
</reference>
<protein>
    <recommendedName>
        <fullName evidence="2">AAA+ ATPase domain-containing protein</fullName>
    </recommendedName>
</protein>
<dbReference type="FunFam" id="3.40.50.300:FF:002568">
    <property type="entry name" value="Cell division protein (FtsH)"/>
    <property type="match status" value="1"/>
</dbReference>
<dbReference type="Gene3D" id="3.40.50.300">
    <property type="entry name" value="P-loop containing nucleotide triphosphate hydrolases"/>
    <property type="match status" value="1"/>
</dbReference>
<keyword evidence="4" id="KW-1185">Reference proteome</keyword>
<dbReference type="InterPro" id="IPR037219">
    <property type="entry name" value="Peptidase_M41-like"/>
</dbReference>
<evidence type="ECO:0000256" key="1">
    <source>
        <dbReference type="ARBA" id="ARBA00022946"/>
    </source>
</evidence>
<dbReference type="GO" id="GO:0004176">
    <property type="term" value="F:ATP-dependent peptidase activity"/>
    <property type="evidence" value="ECO:0000318"/>
    <property type="project" value="GO_Central"/>
</dbReference>
<keyword evidence="1" id="KW-0809">Transit peptide</keyword>
<gene>
    <name evidence="3" type="ORF">SELMODRAFT_89990</name>
</gene>
<evidence type="ECO:0000259" key="2">
    <source>
        <dbReference type="SMART" id="SM00382"/>
    </source>
</evidence>
<evidence type="ECO:0000313" key="4">
    <source>
        <dbReference type="Proteomes" id="UP000001514"/>
    </source>
</evidence>
<feature type="domain" description="AAA+ ATPase" evidence="2">
    <location>
        <begin position="365"/>
        <end position="506"/>
    </location>
</feature>
<dbReference type="GO" id="GO:0006508">
    <property type="term" value="P:proteolysis"/>
    <property type="evidence" value="ECO:0000318"/>
    <property type="project" value="GO_Central"/>
</dbReference>
<evidence type="ECO:0000313" key="3">
    <source>
        <dbReference type="EMBL" id="EFJ30693.1"/>
    </source>
</evidence>
<dbReference type="Proteomes" id="UP000001514">
    <property type="component" value="Unassembled WGS sequence"/>
</dbReference>
<organism evidence="4">
    <name type="scientific">Selaginella moellendorffii</name>
    <name type="common">Spikemoss</name>
    <dbReference type="NCBI Taxonomy" id="88036"/>
    <lineage>
        <taxon>Eukaryota</taxon>
        <taxon>Viridiplantae</taxon>
        <taxon>Streptophyta</taxon>
        <taxon>Embryophyta</taxon>
        <taxon>Tracheophyta</taxon>
        <taxon>Lycopodiopsida</taxon>
        <taxon>Selaginellales</taxon>
        <taxon>Selaginellaceae</taxon>
        <taxon>Selaginella</taxon>
    </lineage>
</organism>
<dbReference type="SUPFAM" id="SSF140990">
    <property type="entry name" value="FtsH protease domain-like"/>
    <property type="match status" value="1"/>
</dbReference>
<dbReference type="HOGENOM" id="CLU_354748_0_0_1"/>
<dbReference type="EMBL" id="GL377575">
    <property type="protein sequence ID" value="EFJ30693.1"/>
    <property type="molecule type" value="Genomic_DNA"/>
</dbReference>
<accession>D8RAV1</accession>
<proteinExistence type="predicted"/>
<dbReference type="SUPFAM" id="SSF52540">
    <property type="entry name" value="P-loop containing nucleoside triphosphate hydrolases"/>
    <property type="match status" value="1"/>
</dbReference>
<dbReference type="InterPro" id="IPR003960">
    <property type="entry name" value="ATPase_AAA_CS"/>
</dbReference>
<dbReference type="STRING" id="88036.D8RAV1"/>
<dbReference type="FunCoup" id="D8RAV1">
    <property type="interactions" value="1677"/>
</dbReference>
<dbReference type="PANTHER" id="PTHR23076:SF58">
    <property type="entry name" value="INACTIVE ATP-DEPENDENT ZINC METALLOPROTEASE FTSHI 5, CHLOROPLASTIC-RELATED"/>
    <property type="match status" value="1"/>
</dbReference>
<dbReference type="InterPro" id="IPR027417">
    <property type="entry name" value="P-loop_NTPase"/>
</dbReference>
<dbReference type="PANTHER" id="PTHR23076">
    <property type="entry name" value="METALLOPROTEASE M41 FTSH"/>
    <property type="match status" value="1"/>
</dbReference>
<sequence>DVPGPEAVKTILGWRKWCSIKKEELKQHLLDHPEAGKKYIQEQQEKLLLARDRVLQNTWYNEKSRRWEMSDAAAMYAVEKNLVHHVRIRHDLRVIFVGLKGDDQEYVVDVEDLNERLEDVGAFDAFYAMLKENKIPTVMEKMWIPLREWSAFQLIRLPFVMLIDAVLYVWNLGIVAAARDLYFESLDALLGELMVRFGYPAILKLPRLVREMIGFELPKGSEFLEPTFLMKWQTAAQAKFDARQIALPFWMDLPLRIYVVGVPLLFVVTRVAKAIYRFIGPPPLPKSQYDKAVELHMKVYKEMTPLLKQVTTNPIKRVFDKMKRIRKPPVSLNDFVGIETFREEVDEVVSFLRDPGAFKKLGARAPRGVIIVGETGTGKTTLARAIASEARVPVVELQSFDLQGGGEWVGQKAANVRELFKTARQFAPIILFMDDFDDFVGKRGETMHLDTQELETLINQMLVELDGFETQEGVVVLATTSHPERIDEALRRPGRMDRTIKLLPPNRTQREQMLRLIARNTMFPHVVDWVNWAEVAEKTEGLTYVDLEPIPVNLQQCATHWKTKDEEELFSYLCILDKYNKIVPEWIRKTPLLKKWDQSVIDWLGLRVTKEDFEMTVRYMDVRGRSKPGIEFHDPLYPWTRETKYPHAVWAAARGLLARLLPNFDIVEYIWLDETSWEGIAWTRLTRRVEEGYLETHTQTRNYLEKKLVLCYASHVACCMLMPVLDRNNLAEPQLEEAKQIAADMVMEYGWALDDSPMVYRSKGVSTRMKILKLSYLCLMNRRAQWIWACRR</sequence>
<dbReference type="AlphaFoldDB" id="D8RAV1"/>
<dbReference type="Pfam" id="PF00004">
    <property type="entry name" value="AAA"/>
    <property type="match status" value="1"/>
</dbReference>
<dbReference type="SMART" id="SM00382">
    <property type="entry name" value="AAA"/>
    <property type="match status" value="1"/>
</dbReference>
<dbReference type="OMA" id="DELMTHC"/>
<dbReference type="GO" id="GO:0009535">
    <property type="term" value="C:chloroplast thylakoid membrane"/>
    <property type="evidence" value="ECO:0000318"/>
    <property type="project" value="GO_Central"/>
</dbReference>
<dbReference type="PROSITE" id="PS00674">
    <property type="entry name" value="AAA"/>
    <property type="match status" value="1"/>
</dbReference>
<dbReference type="PROSITE" id="PS00675">
    <property type="entry name" value="SIGMA54_INTERACT_1"/>
    <property type="match status" value="1"/>
</dbReference>
<dbReference type="GO" id="GO:0005524">
    <property type="term" value="F:ATP binding"/>
    <property type="evidence" value="ECO:0007669"/>
    <property type="project" value="InterPro"/>
</dbReference>
<dbReference type="Gene3D" id="1.20.58.760">
    <property type="entry name" value="Peptidase M41"/>
    <property type="match status" value="1"/>
</dbReference>
<dbReference type="InterPro" id="IPR003959">
    <property type="entry name" value="ATPase_AAA_core"/>
</dbReference>
<name>D8RAV1_SELML</name>
<dbReference type="GO" id="GO:0016887">
    <property type="term" value="F:ATP hydrolysis activity"/>
    <property type="evidence" value="ECO:0007669"/>
    <property type="project" value="InterPro"/>
</dbReference>
<dbReference type="eggNOG" id="KOG0731">
    <property type="taxonomic scope" value="Eukaryota"/>
</dbReference>
<dbReference type="InterPro" id="IPR003593">
    <property type="entry name" value="AAA+_ATPase"/>
</dbReference>
<dbReference type="InterPro" id="IPR025662">
    <property type="entry name" value="Sigma_54_int_dom_ATP-bd_1"/>
</dbReference>
<dbReference type="KEGG" id="smo:SELMODRAFT_89990"/>
<feature type="non-terminal residue" evidence="3">
    <location>
        <position position="1"/>
    </location>
</feature>
<dbReference type="Gramene" id="EFJ30693">
    <property type="protein sequence ID" value="EFJ30693"/>
    <property type="gene ID" value="SELMODRAFT_89990"/>
</dbReference>